<keyword evidence="9" id="KW-1185">Reference proteome</keyword>
<feature type="non-terminal residue" evidence="8">
    <location>
        <position position="1"/>
    </location>
</feature>
<evidence type="ECO:0000313" key="9">
    <source>
        <dbReference type="Proteomes" id="UP000253664"/>
    </source>
</evidence>
<feature type="transmembrane region" description="Helical" evidence="6">
    <location>
        <begin position="106"/>
        <end position="123"/>
    </location>
</feature>
<name>A0A367LN93_9HYPO</name>
<keyword evidence="3 6" id="KW-1133">Transmembrane helix</keyword>
<feature type="transmembrane region" description="Helical" evidence="6">
    <location>
        <begin position="132"/>
        <end position="153"/>
    </location>
</feature>
<evidence type="ECO:0000313" key="8">
    <source>
        <dbReference type="EMBL" id="RCI15915.1"/>
    </source>
</evidence>
<dbReference type="SUPFAM" id="SSF81321">
    <property type="entry name" value="Family A G protein-coupled receptor-like"/>
    <property type="match status" value="1"/>
</dbReference>
<feature type="transmembrane region" description="Helical" evidence="6">
    <location>
        <begin position="181"/>
        <end position="206"/>
    </location>
</feature>
<feature type="transmembrane region" description="Helical" evidence="6">
    <location>
        <begin position="365"/>
        <end position="383"/>
    </location>
</feature>
<evidence type="ECO:0000256" key="5">
    <source>
        <dbReference type="SAM" id="MobiDB-lite"/>
    </source>
</evidence>
<dbReference type="GO" id="GO:0004930">
    <property type="term" value="F:G protein-coupled receptor activity"/>
    <property type="evidence" value="ECO:0007669"/>
    <property type="project" value="InterPro"/>
</dbReference>
<dbReference type="GO" id="GO:0007166">
    <property type="term" value="P:cell surface receptor signaling pathway"/>
    <property type="evidence" value="ECO:0007669"/>
    <property type="project" value="InterPro"/>
</dbReference>
<sequence length="457" mass="50872">TELASGMLRHPSTQGLSPQEIESLITIERTGAGLSMVAIGLIALTFIVFKKLRTTPNLFLLFASLANAGASVASMVGYDGLHKGENSSLCQAQAFIFEWFMQSDPWWSFAMAVNVYLVFFHNADPASFRRYIWVYCLVCFGGPLIPAIVLICITDKDRGPVYGDATLWCWISDNWSLVRLYAYYIPIWLCISLSFVIYFVVGYQVFHRRNQLISMSMHEKGLQKPNNKFVRSGFDSAEEARSTSVTSMLAIMRSNTIWQSLTRRQDVYGTVVTEVHITSSLPPLDFEMPKSPPNLHARGGLPNSSSWASGLHGESSAVRNHNHHFETICSSDSPRAKRGNCFGMIKAAVTEASLRLKRLDPVKMAYLRTSFIFGFAVLITWIPSSVNRLYSLANGGRISFGLSVASGLDMLAPRHRDMFERSPSAGVGDGKAKRSNVDGLEPPRRTLARSEVRYLPL</sequence>
<keyword evidence="2 6" id="KW-0812">Transmembrane</keyword>
<keyword evidence="4 6" id="KW-0472">Membrane</keyword>
<evidence type="ECO:0000256" key="2">
    <source>
        <dbReference type="ARBA" id="ARBA00022692"/>
    </source>
</evidence>
<dbReference type="PANTHER" id="PTHR23112">
    <property type="entry name" value="G PROTEIN-COUPLED RECEPTOR 157-RELATED"/>
    <property type="match status" value="1"/>
</dbReference>
<dbReference type="OrthoDB" id="18453at2759"/>
<reference evidence="8 9" key="1">
    <citation type="journal article" date="2015" name="BMC Genomics">
        <title>Insights from the genome of Ophiocordyceps polyrhachis-furcata to pathogenicity and host specificity in insect fungi.</title>
        <authorList>
            <person name="Wichadakul D."/>
            <person name="Kobmoo N."/>
            <person name="Ingsriswang S."/>
            <person name="Tangphatsornruang S."/>
            <person name="Chantasingh D."/>
            <person name="Luangsa-ard J.J."/>
            <person name="Eurwilaichitr L."/>
        </authorList>
    </citation>
    <scope>NUCLEOTIDE SEQUENCE [LARGE SCALE GENOMIC DNA]</scope>
    <source>
        <strain evidence="8 9">BCC 54312</strain>
    </source>
</reference>
<comment type="subcellular location">
    <subcellularLocation>
        <location evidence="1">Membrane</location>
        <topology evidence="1">Multi-pass membrane protein</topology>
    </subcellularLocation>
</comment>
<dbReference type="AlphaFoldDB" id="A0A367LN93"/>
<evidence type="ECO:0000256" key="6">
    <source>
        <dbReference type="SAM" id="Phobius"/>
    </source>
</evidence>
<dbReference type="InterPro" id="IPR017981">
    <property type="entry name" value="GPCR_2-like_7TM"/>
</dbReference>
<feature type="transmembrane region" description="Helical" evidence="6">
    <location>
        <begin position="58"/>
        <end position="78"/>
    </location>
</feature>
<evidence type="ECO:0000256" key="4">
    <source>
        <dbReference type="ARBA" id="ARBA00023136"/>
    </source>
</evidence>
<dbReference type="STRING" id="1330021.A0A367LN93"/>
<proteinExistence type="predicted"/>
<feature type="transmembrane region" description="Helical" evidence="6">
    <location>
        <begin position="32"/>
        <end position="49"/>
    </location>
</feature>
<dbReference type="InterPro" id="IPR000832">
    <property type="entry name" value="GPCR_2_secretin-like"/>
</dbReference>
<protein>
    <recommendedName>
        <fullName evidence="7">G-protein coupled receptors family 2 profile 2 domain-containing protein</fullName>
    </recommendedName>
</protein>
<evidence type="ECO:0000256" key="3">
    <source>
        <dbReference type="ARBA" id="ARBA00022989"/>
    </source>
</evidence>
<comment type="caution">
    <text evidence="8">The sequence shown here is derived from an EMBL/GenBank/DDBJ whole genome shotgun (WGS) entry which is preliminary data.</text>
</comment>
<dbReference type="GO" id="GO:0007189">
    <property type="term" value="P:adenylate cyclase-activating G protein-coupled receptor signaling pathway"/>
    <property type="evidence" value="ECO:0007669"/>
    <property type="project" value="TreeGrafter"/>
</dbReference>
<accession>A0A367LN93</accession>
<evidence type="ECO:0000256" key="1">
    <source>
        <dbReference type="ARBA" id="ARBA00004141"/>
    </source>
</evidence>
<dbReference type="Pfam" id="PF00002">
    <property type="entry name" value="7tm_2"/>
    <property type="match status" value="1"/>
</dbReference>
<dbReference type="GO" id="GO:0005886">
    <property type="term" value="C:plasma membrane"/>
    <property type="evidence" value="ECO:0007669"/>
    <property type="project" value="TreeGrafter"/>
</dbReference>
<evidence type="ECO:0000259" key="7">
    <source>
        <dbReference type="PROSITE" id="PS50261"/>
    </source>
</evidence>
<gene>
    <name evidence="8" type="ORF">L249_2830</name>
</gene>
<dbReference type="PANTHER" id="PTHR23112:SF0">
    <property type="entry name" value="TRANSMEMBRANE PROTEIN 116"/>
    <property type="match status" value="1"/>
</dbReference>
<organism evidence="8 9">
    <name type="scientific">Ophiocordyceps polyrhachis-furcata BCC 54312</name>
    <dbReference type="NCBI Taxonomy" id="1330021"/>
    <lineage>
        <taxon>Eukaryota</taxon>
        <taxon>Fungi</taxon>
        <taxon>Dikarya</taxon>
        <taxon>Ascomycota</taxon>
        <taxon>Pezizomycotina</taxon>
        <taxon>Sordariomycetes</taxon>
        <taxon>Hypocreomycetidae</taxon>
        <taxon>Hypocreales</taxon>
        <taxon>Ophiocordycipitaceae</taxon>
        <taxon>Ophiocordyceps</taxon>
    </lineage>
</organism>
<dbReference type="Proteomes" id="UP000253664">
    <property type="component" value="Unassembled WGS sequence"/>
</dbReference>
<dbReference type="EMBL" id="LKCN02000001">
    <property type="protein sequence ID" value="RCI15915.1"/>
    <property type="molecule type" value="Genomic_DNA"/>
</dbReference>
<feature type="domain" description="G-protein coupled receptors family 2 profile 2" evidence="7">
    <location>
        <begin position="24"/>
        <end position="210"/>
    </location>
</feature>
<feature type="compositionally biased region" description="Basic and acidic residues" evidence="5">
    <location>
        <begin position="430"/>
        <end position="442"/>
    </location>
</feature>
<dbReference type="PROSITE" id="PS50261">
    <property type="entry name" value="G_PROTEIN_RECEP_F2_4"/>
    <property type="match status" value="1"/>
</dbReference>
<feature type="region of interest" description="Disordered" evidence="5">
    <location>
        <begin position="421"/>
        <end position="442"/>
    </location>
</feature>
<dbReference type="Gene3D" id="1.20.1070.10">
    <property type="entry name" value="Rhodopsin 7-helix transmembrane proteins"/>
    <property type="match status" value="1"/>
</dbReference>